<dbReference type="GO" id="GO:0008270">
    <property type="term" value="F:zinc ion binding"/>
    <property type="evidence" value="ECO:0007669"/>
    <property type="project" value="UniProtKB-KW"/>
</dbReference>
<keyword evidence="1" id="KW-0862">Zinc</keyword>
<evidence type="ECO:0000313" key="4">
    <source>
        <dbReference type="EMBL" id="KAF9582841.1"/>
    </source>
</evidence>
<keyword evidence="1" id="KW-0863">Zinc-finger</keyword>
<proteinExistence type="predicted"/>
<feature type="domain" description="C2H2-type" evidence="3">
    <location>
        <begin position="520"/>
        <end position="547"/>
    </location>
</feature>
<protein>
    <recommendedName>
        <fullName evidence="3">C2H2-type domain-containing protein</fullName>
    </recommendedName>
</protein>
<reference evidence="4" key="1">
    <citation type="journal article" date="2020" name="Fungal Divers.">
        <title>Resolving the Mortierellaceae phylogeny through synthesis of multi-gene phylogenetics and phylogenomics.</title>
        <authorList>
            <person name="Vandepol N."/>
            <person name="Liber J."/>
            <person name="Desiro A."/>
            <person name="Na H."/>
            <person name="Kennedy M."/>
            <person name="Barry K."/>
            <person name="Grigoriev I.V."/>
            <person name="Miller A.N."/>
            <person name="O'Donnell K."/>
            <person name="Stajich J.E."/>
            <person name="Bonito G."/>
        </authorList>
    </citation>
    <scope>NUCLEOTIDE SEQUENCE</scope>
    <source>
        <strain evidence="4">KOD1015</strain>
    </source>
</reference>
<feature type="compositionally biased region" description="Acidic residues" evidence="2">
    <location>
        <begin position="439"/>
        <end position="450"/>
    </location>
</feature>
<accession>A0A9P6FXE5</accession>
<feature type="region of interest" description="Disordered" evidence="2">
    <location>
        <begin position="428"/>
        <end position="457"/>
    </location>
</feature>
<evidence type="ECO:0000259" key="3">
    <source>
        <dbReference type="PROSITE" id="PS50157"/>
    </source>
</evidence>
<dbReference type="Gene3D" id="3.30.160.60">
    <property type="entry name" value="Classic Zinc Finger"/>
    <property type="match status" value="1"/>
</dbReference>
<sequence>MTTLALPSLKRETTRSLCDQFTTLFDQELASDTAIGVSDSFWRIKSGNQGPVHIVTDGDYSMVHSAIGATEALDPEPLCIPSYSSHAIPGTSASSSKSIIAAAVAIIATTAATLPSPASSTIFTPQSTPCSESDDSMLGDSLSPPASPWFQSLVEIKDQNSTEVSVTGRNQGQPEHYACSQEQGQHSHQPKRRTLGTAAFAVKSVARKIQDSRQQDSHGLLSNAMTAAPSDLYNTSIDELLATELLPVSSRDQYSSSRHLSSVDLSAISPEVRRVLLEDFAEGDDDEEYTEEDPIAFDLLSQSTLSSLSSSQFEDSDCEDQDMAISSSLSCSLSSSDEVVSNGSLEDSNDSDYVETKRRRSSTTAVSRKDLTAIEGMNGEEVARVMVGNKSTRKTRVARVKKAPVKKTPKVTRSKILVEDGEEGVSVSSVSSTVGAEGNLEEYGNDDGEETASQKSIGEGEGVLTKVYYSGGLANRVKTTITVIPHEEGGFRCLHCPSERFGRVHDLKRHQISKHNEMTWPCDFCHRPFVRRDALLRHYAVKAARRDGIHPSLEEPHRLSEAKARARLIS</sequence>
<feature type="region of interest" description="Disordered" evidence="2">
    <location>
        <begin position="160"/>
        <end position="192"/>
    </location>
</feature>
<keyword evidence="5" id="KW-1185">Reference proteome</keyword>
<dbReference type="EMBL" id="JAABOA010000905">
    <property type="protein sequence ID" value="KAF9582841.1"/>
    <property type="molecule type" value="Genomic_DNA"/>
</dbReference>
<name>A0A9P6FXE5_9FUNG</name>
<dbReference type="Proteomes" id="UP000780801">
    <property type="component" value="Unassembled WGS sequence"/>
</dbReference>
<gene>
    <name evidence="4" type="ORF">BGW38_010691</name>
</gene>
<dbReference type="InterPro" id="IPR013087">
    <property type="entry name" value="Znf_C2H2_type"/>
</dbReference>
<dbReference type="SUPFAM" id="SSF57667">
    <property type="entry name" value="beta-beta-alpha zinc fingers"/>
    <property type="match status" value="1"/>
</dbReference>
<keyword evidence="1" id="KW-0479">Metal-binding</keyword>
<evidence type="ECO:0000256" key="1">
    <source>
        <dbReference type="PROSITE-ProRule" id="PRU00042"/>
    </source>
</evidence>
<feature type="region of interest" description="Disordered" evidence="2">
    <location>
        <begin position="335"/>
        <end position="366"/>
    </location>
</feature>
<dbReference type="PROSITE" id="PS50157">
    <property type="entry name" value="ZINC_FINGER_C2H2_2"/>
    <property type="match status" value="1"/>
</dbReference>
<evidence type="ECO:0000313" key="5">
    <source>
        <dbReference type="Proteomes" id="UP000780801"/>
    </source>
</evidence>
<feature type="compositionally biased region" description="Polar residues" evidence="2">
    <location>
        <begin position="337"/>
        <end position="346"/>
    </location>
</feature>
<feature type="compositionally biased region" description="Polar residues" evidence="2">
    <location>
        <begin position="161"/>
        <end position="173"/>
    </location>
</feature>
<feature type="compositionally biased region" description="Low complexity" evidence="2">
    <location>
        <begin position="428"/>
        <end position="438"/>
    </location>
</feature>
<comment type="caution">
    <text evidence="4">The sequence shown here is derived from an EMBL/GenBank/DDBJ whole genome shotgun (WGS) entry which is preliminary data.</text>
</comment>
<evidence type="ECO:0000256" key="2">
    <source>
        <dbReference type="SAM" id="MobiDB-lite"/>
    </source>
</evidence>
<dbReference type="InterPro" id="IPR036236">
    <property type="entry name" value="Znf_C2H2_sf"/>
</dbReference>
<dbReference type="AlphaFoldDB" id="A0A9P6FXE5"/>
<organism evidence="4 5">
    <name type="scientific">Lunasporangiospora selenospora</name>
    <dbReference type="NCBI Taxonomy" id="979761"/>
    <lineage>
        <taxon>Eukaryota</taxon>
        <taxon>Fungi</taxon>
        <taxon>Fungi incertae sedis</taxon>
        <taxon>Mucoromycota</taxon>
        <taxon>Mortierellomycotina</taxon>
        <taxon>Mortierellomycetes</taxon>
        <taxon>Mortierellales</taxon>
        <taxon>Mortierellaceae</taxon>
        <taxon>Lunasporangiospora</taxon>
    </lineage>
</organism>
<dbReference type="SMART" id="SM00355">
    <property type="entry name" value="ZnF_C2H2"/>
    <property type="match status" value="2"/>
</dbReference>